<evidence type="ECO:0000313" key="1">
    <source>
        <dbReference type="EMBL" id="KAK7689823.1"/>
    </source>
</evidence>
<dbReference type="Proteomes" id="UP001385951">
    <property type="component" value="Unassembled WGS sequence"/>
</dbReference>
<proteinExistence type="predicted"/>
<dbReference type="AlphaFoldDB" id="A0AAW0GHV2"/>
<comment type="caution">
    <text evidence="1">The sequence shown here is derived from an EMBL/GenBank/DDBJ whole genome shotgun (WGS) entry which is preliminary data.</text>
</comment>
<accession>A0AAW0GHV2</accession>
<evidence type="ECO:0000313" key="2">
    <source>
        <dbReference type="Proteomes" id="UP001385951"/>
    </source>
</evidence>
<sequence length="374" mass="42965">MLFTRLPATRSNRNAATKFIRNKKVYYASIDYTLASEDVPNEQREEFRETLALLLERVADIEERLPHYYALLTELYIDRTIQIIETTKWQERLLYSPRGHSGYIFTLPQLRHALAALINVQTIALSLEFWSHTPEGLRLTREVPGGDISIQIAKDKWLKQNLTPISAHDNLEAVLDRLPKYALKECYSSPPSCPSLMSASSSSRSSLSPSPSPTLPFMPQRWPSPFFEDYHGLSCCDEGSVLHPSISSNHYHEDNDDTTSTVALKYENRNSPLREVWHKYLEPLFISSPHTTESDHYDSYSDLTSEYTDSEDEKEIHDMLMGDLDVTLPPNNNANFLPITTIHEPVSQSSHHWVILLLLPLWLQAARRFFTVFL</sequence>
<reference evidence="1 2" key="1">
    <citation type="submission" date="2022-09" db="EMBL/GenBank/DDBJ databases">
        <authorList>
            <person name="Palmer J.M."/>
        </authorList>
    </citation>
    <scope>NUCLEOTIDE SEQUENCE [LARGE SCALE GENOMIC DNA]</scope>
    <source>
        <strain evidence="1 2">DSM 7382</strain>
    </source>
</reference>
<dbReference type="EMBL" id="JASBNA010000007">
    <property type="protein sequence ID" value="KAK7689823.1"/>
    <property type="molecule type" value="Genomic_DNA"/>
</dbReference>
<protein>
    <submittedName>
        <fullName evidence="1">Uncharacterized protein</fullName>
    </submittedName>
</protein>
<organism evidence="1 2">
    <name type="scientific">Cerrena zonata</name>
    <dbReference type="NCBI Taxonomy" id="2478898"/>
    <lineage>
        <taxon>Eukaryota</taxon>
        <taxon>Fungi</taxon>
        <taxon>Dikarya</taxon>
        <taxon>Basidiomycota</taxon>
        <taxon>Agaricomycotina</taxon>
        <taxon>Agaricomycetes</taxon>
        <taxon>Polyporales</taxon>
        <taxon>Cerrenaceae</taxon>
        <taxon>Cerrena</taxon>
    </lineage>
</organism>
<name>A0AAW0GHV2_9APHY</name>
<gene>
    <name evidence="1" type="ORF">QCA50_006462</name>
</gene>
<keyword evidence="2" id="KW-1185">Reference proteome</keyword>